<name>A0A401ZQZ0_9CHLR</name>
<dbReference type="SUPFAM" id="SSF50494">
    <property type="entry name" value="Trypsin-like serine proteases"/>
    <property type="match status" value="1"/>
</dbReference>
<sequence length="369" mass="41125">MGVLYMQNDDNYQAAFLALKDAYRTREKLKRMLRIYCGKKLEEISLANTLLDLVSDVMDTAESEGWFDQLLLGAHRMTPGNQPLFVVVQQLGLLPTVTAVSRPEAIIREANVFIDLAVWNTRLSEAEFRVCRIETPHAQGSGFLIGPDLVLTNYHVLGHYLKAPSVYPADIRIRFDHKKLANGKVLDGKTLRLAQDWFVDASQPSSLDDVSHSLTQLPAVDELDYAIVRLSQSIGNEELSGKGRPNARKRGWFNLSELHSTALISSLTPGASLFILQYPHGSPLMLAFDTNSIIQMNANQTRVRYRTNTMPGSSGAPGFNQMMDLVCLHRGGTQDAHSSMRYNEGIPIVSIRDLLVKRGLESVLRSLDT</sequence>
<proteinExistence type="predicted"/>
<evidence type="ECO:0000313" key="2">
    <source>
        <dbReference type="EMBL" id="GCE09194.1"/>
    </source>
</evidence>
<dbReference type="PANTHER" id="PTHR14389:SF3">
    <property type="entry name" value="PROTEIN FAM111A-LIKE"/>
    <property type="match status" value="1"/>
</dbReference>
<comment type="caution">
    <text evidence="2">The sequence shown here is derived from an EMBL/GenBank/DDBJ whole genome shotgun (WGS) entry which is preliminary data.</text>
</comment>
<dbReference type="Gene3D" id="2.40.10.10">
    <property type="entry name" value="Trypsin-like serine proteases"/>
    <property type="match status" value="2"/>
</dbReference>
<feature type="domain" description="Effector-associated" evidence="1">
    <location>
        <begin position="16"/>
        <end position="91"/>
    </location>
</feature>
<evidence type="ECO:0000259" key="1">
    <source>
        <dbReference type="Pfam" id="PF19955"/>
    </source>
</evidence>
<accession>A0A401ZQZ0</accession>
<protein>
    <recommendedName>
        <fullName evidence="1">Effector-associated domain-containing protein</fullName>
    </recommendedName>
</protein>
<dbReference type="EMBL" id="BIFQ01000002">
    <property type="protein sequence ID" value="GCE09194.1"/>
    <property type="molecule type" value="Genomic_DNA"/>
</dbReference>
<dbReference type="InterPro" id="IPR045430">
    <property type="entry name" value="EAD1"/>
</dbReference>
<keyword evidence="3" id="KW-1185">Reference proteome</keyword>
<dbReference type="Pfam" id="PF19955">
    <property type="entry name" value="EAD1"/>
    <property type="match status" value="1"/>
</dbReference>
<organism evidence="2 3">
    <name type="scientific">Dictyobacter aurantiacus</name>
    <dbReference type="NCBI Taxonomy" id="1936993"/>
    <lineage>
        <taxon>Bacteria</taxon>
        <taxon>Bacillati</taxon>
        <taxon>Chloroflexota</taxon>
        <taxon>Ktedonobacteria</taxon>
        <taxon>Ktedonobacterales</taxon>
        <taxon>Dictyobacteraceae</taxon>
        <taxon>Dictyobacter</taxon>
    </lineage>
</organism>
<gene>
    <name evidence="2" type="ORF">KDAU_65230</name>
</gene>
<dbReference type="InterPro" id="IPR043504">
    <property type="entry name" value="Peptidase_S1_PA_chymotrypsin"/>
</dbReference>
<dbReference type="Proteomes" id="UP000287224">
    <property type="component" value="Unassembled WGS sequence"/>
</dbReference>
<dbReference type="AlphaFoldDB" id="A0A401ZQZ0"/>
<dbReference type="InterPro" id="IPR009003">
    <property type="entry name" value="Peptidase_S1_PA"/>
</dbReference>
<dbReference type="PANTHER" id="PTHR14389">
    <property type="entry name" value="SI:CH1073-475A24.1"/>
    <property type="match status" value="1"/>
</dbReference>
<dbReference type="Pfam" id="PF13365">
    <property type="entry name" value="Trypsin_2"/>
    <property type="match status" value="1"/>
</dbReference>
<evidence type="ECO:0000313" key="3">
    <source>
        <dbReference type="Proteomes" id="UP000287224"/>
    </source>
</evidence>
<reference evidence="3" key="1">
    <citation type="submission" date="2018-12" db="EMBL/GenBank/DDBJ databases">
        <title>Tengunoibacter tsumagoiensis gen. nov., sp. nov., Dictyobacter kobayashii sp. nov., D. alpinus sp. nov., and D. joshuensis sp. nov. and description of Dictyobacteraceae fam. nov. within the order Ktedonobacterales isolated from Tengu-no-mugimeshi.</title>
        <authorList>
            <person name="Wang C.M."/>
            <person name="Zheng Y."/>
            <person name="Sakai Y."/>
            <person name="Toyoda A."/>
            <person name="Minakuchi Y."/>
            <person name="Abe K."/>
            <person name="Yokota A."/>
            <person name="Yabe S."/>
        </authorList>
    </citation>
    <scope>NUCLEOTIDE SEQUENCE [LARGE SCALE GENOMIC DNA]</scope>
    <source>
        <strain evidence="3">S-27</strain>
    </source>
</reference>